<evidence type="ECO:0000256" key="2">
    <source>
        <dbReference type="ARBA" id="ARBA00023015"/>
    </source>
</evidence>
<proteinExistence type="inferred from homology"/>
<evidence type="ECO:0000256" key="1">
    <source>
        <dbReference type="ARBA" id="ARBA00009053"/>
    </source>
</evidence>
<keyword evidence="2" id="KW-0805">Transcription regulation</keyword>
<dbReference type="PANTHER" id="PTHR11064:SF106">
    <property type="entry name" value="NUCLEAR TRANSCRIPTION FACTOR Y SUBUNIT B-5"/>
    <property type="match status" value="1"/>
</dbReference>
<dbReference type="GO" id="GO:0016602">
    <property type="term" value="C:CCAAT-binding factor complex"/>
    <property type="evidence" value="ECO:0007669"/>
    <property type="project" value="InterPro"/>
</dbReference>
<evidence type="ECO:0000313" key="5">
    <source>
        <dbReference type="EMBL" id="KAJ1604290.1"/>
    </source>
</evidence>
<dbReference type="GO" id="GO:0001228">
    <property type="term" value="F:DNA-binding transcription activator activity, RNA polymerase II-specific"/>
    <property type="evidence" value="ECO:0007669"/>
    <property type="project" value="InterPro"/>
</dbReference>
<protein>
    <submittedName>
        <fullName evidence="5">CCAAT-box DNA binding protein subunit B</fullName>
    </submittedName>
</protein>
<dbReference type="Pfam" id="PF00808">
    <property type="entry name" value="CBFD_NFYB_HMF"/>
    <property type="match status" value="1"/>
</dbReference>
<name>A0A9D5DEN1_9CRYT</name>
<dbReference type="PANTHER" id="PTHR11064">
    <property type="entry name" value="CCAAT-BINDING TRANSCRIPTION FACTOR-RELATED"/>
    <property type="match status" value="1"/>
</dbReference>
<sequence>MNNEVVFQVNAPLTSSTNYDCIKNVENINSFEDHEFTNDCDNSDLSLPINNIGRMMKLSVPGTAKISRESKVLMQQISKDFIGCISSQAGEICTNNKRRVLNGEDIINALYSFGFGDYTDTLINYLNIRRGVKHSRGIRPFNIYKSSNLQFNINDNNINLTDNTNNVHITENNSNFGYNFTNKPQFNNTGPIDLRYIPQSNIQLNNQQFTHSNFQKCTNDSSKIFSQNTEENNYNSINYFENHSMNQNAPFIANKSHPNPLLLSPTRSINFINETSPITPKQISLINKFGKRTRIIQDDFSSCSNIADNANQGANTSLYYNINYMKNPSDNEFTEKTKYINEYKSESNHIHSNRIELSSLQYKQDDVFINKNEGSFDNFFSSNLYILNESENDSEHSTYPNGVFIS</sequence>
<organism evidence="5">
    <name type="scientific">Cryptosporidium canis</name>
    <dbReference type="NCBI Taxonomy" id="195482"/>
    <lineage>
        <taxon>Eukaryota</taxon>
        <taxon>Sar</taxon>
        <taxon>Alveolata</taxon>
        <taxon>Apicomplexa</taxon>
        <taxon>Conoidasida</taxon>
        <taxon>Coccidia</taxon>
        <taxon>Eucoccidiorida</taxon>
        <taxon>Eimeriorina</taxon>
        <taxon>Cryptosporidiidae</taxon>
        <taxon>Cryptosporidium</taxon>
    </lineage>
</organism>
<evidence type="ECO:0000259" key="4">
    <source>
        <dbReference type="Pfam" id="PF00808"/>
    </source>
</evidence>
<accession>A0A9D5DEN1</accession>
<comment type="similarity">
    <text evidence="1">Belongs to the NFYB/HAP3 subunit family.</text>
</comment>
<feature type="domain" description="Transcription factor CBF/NF-Y/archaeal histone" evidence="4">
    <location>
        <begin position="46"/>
        <end position="110"/>
    </location>
</feature>
<dbReference type="Proteomes" id="UP001067231">
    <property type="component" value="Unassembled WGS sequence"/>
</dbReference>
<dbReference type="InterPro" id="IPR027113">
    <property type="entry name" value="Transc_fact_NFYB/HAP3"/>
</dbReference>
<keyword evidence="3" id="KW-0804">Transcription</keyword>
<dbReference type="EMBL" id="JAPCXC010000166">
    <property type="protein sequence ID" value="KAJ1604290.1"/>
    <property type="molecule type" value="Genomic_DNA"/>
</dbReference>
<comment type="caution">
    <text evidence="5">The sequence shown here is derived from an EMBL/GenBank/DDBJ whole genome shotgun (WGS) entry which is preliminary data.</text>
</comment>
<reference evidence="5" key="1">
    <citation type="submission" date="2022-10" db="EMBL/GenBank/DDBJ databases">
        <title>Adaptive evolution leads to modifications in subtelomeric GC content in a zoonotic Cryptosporidium species.</title>
        <authorList>
            <person name="Li J."/>
            <person name="Feng Y."/>
            <person name="Xiao L."/>
        </authorList>
    </citation>
    <scope>NUCLEOTIDE SEQUENCE</scope>
    <source>
        <strain evidence="5">33844</strain>
    </source>
</reference>
<dbReference type="GO" id="GO:0000978">
    <property type="term" value="F:RNA polymerase II cis-regulatory region sequence-specific DNA binding"/>
    <property type="evidence" value="ECO:0007669"/>
    <property type="project" value="TreeGrafter"/>
</dbReference>
<dbReference type="AlphaFoldDB" id="A0A9D5DEN1"/>
<dbReference type="InterPro" id="IPR003958">
    <property type="entry name" value="CBFA_NFYB_domain"/>
</dbReference>
<dbReference type="InterPro" id="IPR009072">
    <property type="entry name" value="Histone-fold"/>
</dbReference>
<gene>
    <name evidence="5" type="ORF">OJ253_3753</name>
</gene>
<dbReference type="GO" id="GO:0046982">
    <property type="term" value="F:protein heterodimerization activity"/>
    <property type="evidence" value="ECO:0007669"/>
    <property type="project" value="InterPro"/>
</dbReference>
<dbReference type="CDD" id="cd22907">
    <property type="entry name" value="HFD_NFYB"/>
    <property type="match status" value="1"/>
</dbReference>
<dbReference type="OrthoDB" id="386949at2759"/>
<evidence type="ECO:0000256" key="3">
    <source>
        <dbReference type="ARBA" id="ARBA00023163"/>
    </source>
</evidence>
<dbReference type="SUPFAM" id="SSF47113">
    <property type="entry name" value="Histone-fold"/>
    <property type="match status" value="1"/>
</dbReference>
<dbReference type="Gene3D" id="1.10.20.10">
    <property type="entry name" value="Histone, subunit A"/>
    <property type="match status" value="1"/>
</dbReference>